<feature type="transmembrane region" description="Helical" evidence="1">
    <location>
        <begin position="96"/>
        <end position="120"/>
    </location>
</feature>
<dbReference type="AlphaFoldDB" id="A0A174Z4R1"/>
<dbReference type="EMBL" id="CZBY01000001">
    <property type="protein sequence ID" value="CUQ80942.1"/>
    <property type="molecule type" value="Genomic_DNA"/>
</dbReference>
<feature type="transmembrane region" description="Helical" evidence="1">
    <location>
        <begin position="34"/>
        <end position="57"/>
    </location>
</feature>
<keyword evidence="1" id="KW-1133">Transmembrane helix</keyword>
<sequence length="222" mass="23813">MVLIALSIIVLVLCSRYKQEPMTNSRTGITVTTIITAVITFFELTGVVALGVMNGIFGGDAFRQMLYDAIASGELDFEDFATANEAMNFALSVVNAVFVVSIIVCILVAAFGIFATVIGFKTMTDKTLTAAAAANTAARNQAYNMPCYNNCNTSFRNGYYNYGNPQQNYQTYAQSNTGAATQPTSNVSQNSEWYCVCGNKNSAGQKFCSNCGAANPDSNRQG</sequence>
<name>A0A174Z4R1_9FIRM</name>
<reference evidence="2 3" key="1">
    <citation type="submission" date="2015-09" db="EMBL/GenBank/DDBJ databases">
        <authorList>
            <consortium name="Pathogen Informatics"/>
        </authorList>
    </citation>
    <scope>NUCLEOTIDE SEQUENCE [LARGE SCALE GENOMIC DNA]</scope>
    <source>
        <strain evidence="2 3">2789STDY5834928</strain>
    </source>
</reference>
<dbReference type="Proteomes" id="UP000095662">
    <property type="component" value="Unassembled WGS sequence"/>
</dbReference>
<evidence type="ECO:0000313" key="2">
    <source>
        <dbReference type="EMBL" id="CUQ80942.1"/>
    </source>
</evidence>
<protein>
    <recommendedName>
        <fullName evidence="4">Zinc-ribbon domain-containing protein</fullName>
    </recommendedName>
</protein>
<evidence type="ECO:0008006" key="4">
    <source>
        <dbReference type="Google" id="ProtNLM"/>
    </source>
</evidence>
<keyword evidence="1" id="KW-0472">Membrane</keyword>
<evidence type="ECO:0000313" key="3">
    <source>
        <dbReference type="Proteomes" id="UP000095662"/>
    </source>
</evidence>
<dbReference type="STRING" id="39492.ERS852540_00153"/>
<organism evidence="2 3">
    <name type="scientific">[Eubacterium] siraeum</name>
    <dbReference type="NCBI Taxonomy" id="39492"/>
    <lineage>
        <taxon>Bacteria</taxon>
        <taxon>Bacillati</taxon>
        <taxon>Bacillota</taxon>
        <taxon>Clostridia</taxon>
        <taxon>Eubacteriales</taxon>
        <taxon>Oscillospiraceae</taxon>
        <taxon>Oscillospiraceae incertae sedis</taxon>
    </lineage>
</organism>
<keyword evidence="1" id="KW-0812">Transmembrane</keyword>
<evidence type="ECO:0000256" key="1">
    <source>
        <dbReference type="SAM" id="Phobius"/>
    </source>
</evidence>
<proteinExistence type="predicted"/>
<accession>A0A174Z4R1</accession>
<gene>
    <name evidence="2" type="ORF">ERS852540_00153</name>
</gene>